<keyword evidence="10" id="KW-1185">Reference proteome</keyword>
<dbReference type="OrthoDB" id="9996331at2759"/>
<keyword evidence="7" id="KW-0539">Nucleus</keyword>
<dbReference type="Proteomes" id="UP000783686">
    <property type="component" value="Unassembled WGS sequence"/>
</dbReference>
<dbReference type="PANTHER" id="PTHR45636:SF42">
    <property type="entry name" value="PROTEIN CBR-NPAX-1"/>
    <property type="match status" value="1"/>
</dbReference>
<dbReference type="InterPro" id="IPR036388">
    <property type="entry name" value="WH-like_DNA-bd_sf"/>
</dbReference>
<evidence type="ECO:0000256" key="3">
    <source>
        <dbReference type="ARBA" id="ARBA00022724"/>
    </source>
</evidence>
<dbReference type="PROSITE" id="PS51057">
    <property type="entry name" value="PAIRED_2"/>
    <property type="match status" value="1"/>
</dbReference>
<keyword evidence="3" id="KW-0563">Paired box</keyword>
<dbReference type="EMBL" id="CAJFCW020000004">
    <property type="protein sequence ID" value="CAG9112628.1"/>
    <property type="molecule type" value="Genomic_DNA"/>
</dbReference>
<dbReference type="InterPro" id="IPR043565">
    <property type="entry name" value="PAX_fam"/>
</dbReference>
<keyword evidence="2" id="KW-0217">Developmental protein</keyword>
<proteinExistence type="predicted"/>
<dbReference type="GO" id="GO:0005634">
    <property type="term" value="C:nucleus"/>
    <property type="evidence" value="ECO:0007669"/>
    <property type="project" value="UniProtKB-SubCell"/>
</dbReference>
<comment type="caution">
    <text evidence="9">The sequence shown here is derived from an EMBL/GenBank/DDBJ whole genome shotgun (WGS) entry which is preliminary data.</text>
</comment>
<feature type="domain" description="Paired" evidence="8">
    <location>
        <begin position="39"/>
        <end position="186"/>
    </location>
</feature>
<evidence type="ECO:0000259" key="8">
    <source>
        <dbReference type="PROSITE" id="PS51057"/>
    </source>
</evidence>
<evidence type="ECO:0000313" key="10">
    <source>
        <dbReference type="Proteomes" id="UP000614601"/>
    </source>
</evidence>
<comment type="subcellular location">
    <subcellularLocation>
        <location evidence="1">Nucleus</location>
    </subcellularLocation>
</comment>
<dbReference type="InterPro" id="IPR009057">
    <property type="entry name" value="Homeodomain-like_sf"/>
</dbReference>
<gene>
    <name evidence="9" type="ORF">BOKJ2_LOCUS8494</name>
</gene>
<keyword evidence="4" id="KW-0805">Transcription regulation</keyword>
<evidence type="ECO:0000256" key="1">
    <source>
        <dbReference type="ARBA" id="ARBA00004123"/>
    </source>
</evidence>
<dbReference type="SUPFAM" id="SSF46689">
    <property type="entry name" value="Homeodomain-like"/>
    <property type="match status" value="1"/>
</dbReference>
<evidence type="ECO:0000313" key="9">
    <source>
        <dbReference type="EMBL" id="CAD5219538.1"/>
    </source>
</evidence>
<name>A0A811KSK0_9BILA</name>
<keyword evidence="6" id="KW-0804">Transcription</keyword>
<dbReference type="EMBL" id="CAJFDH010000004">
    <property type="protein sequence ID" value="CAD5219538.1"/>
    <property type="molecule type" value="Genomic_DNA"/>
</dbReference>
<evidence type="ECO:0000256" key="6">
    <source>
        <dbReference type="ARBA" id="ARBA00023163"/>
    </source>
</evidence>
<dbReference type="InterPro" id="IPR001523">
    <property type="entry name" value="Paired_dom"/>
</dbReference>
<dbReference type="SMART" id="SM00351">
    <property type="entry name" value="PAX"/>
    <property type="match status" value="1"/>
</dbReference>
<accession>A0A811KSK0</accession>
<evidence type="ECO:0000256" key="5">
    <source>
        <dbReference type="ARBA" id="ARBA00023125"/>
    </source>
</evidence>
<organism evidence="9 10">
    <name type="scientific">Bursaphelenchus okinawaensis</name>
    <dbReference type="NCBI Taxonomy" id="465554"/>
    <lineage>
        <taxon>Eukaryota</taxon>
        <taxon>Metazoa</taxon>
        <taxon>Ecdysozoa</taxon>
        <taxon>Nematoda</taxon>
        <taxon>Chromadorea</taxon>
        <taxon>Rhabditida</taxon>
        <taxon>Tylenchina</taxon>
        <taxon>Tylenchomorpha</taxon>
        <taxon>Aphelenchoidea</taxon>
        <taxon>Aphelenchoididae</taxon>
        <taxon>Bursaphelenchus</taxon>
    </lineage>
</organism>
<dbReference type="Gene3D" id="1.10.10.10">
    <property type="entry name" value="Winged helix-like DNA-binding domain superfamily/Winged helix DNA-binding domain"/>
    <property type="match status" value="1"/>
</dbReference>
<dbReference type="GO" id="GO:0000978">
    <property type="term" value="F:RNA polymerase II cis-regulatory region sequence-specific DNA binding"/>
    <property type="evidence" value="ECO:0007669"/>
    <property type="project" value="TreeGrafter"/>
</dbReference>
<keyword evidence="5" id="KW-0238">DNA-binding</keyword>
<dbReference type="PRINTS" id="PR00027">
    <property type="entry name" value="PAIREDBOX"/>
</dbReference>
<evidence type="ECO:0000256" key="7">
    <source>
        <dbReference type="ARBA" id="ARBA00023242"/>
    </source>
</evidence>
<dbReference type="GO" id="GO:0000981">
    <property type="term" value="F:DNA-binding transcription factor activity, RNA polymerase II-specific"/>
    <property type="evidence" value="ECO:0007669"/>
    <property type="project" value="TreeGrafter"/>
</dbReference>
<dbReference type="Proteomes" id="UP000614601">
    <property type="component" value="Unassembled WGS sequence"/>
</dbReference>
<dbReference type="AlphaFoldDB" id="A0A811KSK0"/>
<reference evidence="9" key="1">
    <citation type="submission" date="2020-09" db="EMBL/GenBank/DDBJ databases">
        <authorList>
            <person name="Kikuchi T."/>
        </authorList>
    </citation>
    <scope>NUCLEOTIDE SEQUENCE</scope>
    <source>
        <strain evidence="9">SH1</strain>
    </source>
</reference>
<evidence type="ECO:0000256" key="2">
    <source>
        <dbReference type="ARBA" id="ARBA00022473"/>
    </source>
</evidence>
<evidence type="ECO:0000256" key="4">
    <source>
        <dbReference type="ARBA" id="ARBA00023015"/>
    </source>
</evidence>
<dbReference type="Pfam" id="PF00292">
    <property type="entry name" value="PAX"/>
    <property type="match status" value="1"/>
</dbReference>
<dbReference type="PANTHER" id="PTHR45636">
    <property type="entry name" value="PAIRED BOX PROTEIN PAX-6-RELATED-RELATED"/>
    <property type="match status" value="1"/>
</dbReference>
<protein>
    <recommendedName>
        <fullName evidence="8">Paired domain-containing protein</fullName>
    </recommendedName>
</protein>
<sequence>MDTIPLPNQLNAFNWMVETATASGHSLHRELVLPIDTIGESARNRFGRPYISGRPLLACDRKKIIEMYKDGARKITIARTIGVTHSCVSKVIRKFEETGDVDNKSSRTASCACPGEADAHDPRICRHVKFRKEMNLPEWKPSFQVPKKKKLVVFSIEWILSEHCAANSYSTSKLKTTQIELVIISAMMSVMLCRSCTPTQSANHDSASGGVCCPQLTATTVTDSNFANGDMTFTYDNDACPQTVTATCSIPSNAGTDLGTSIVANDDNFLATAAGTSSTFPGTCDSNGQWEMGDPPIVIQTIECRLTNE</sequence>